<dbReference type="RefSeq" id="WP_127780938.1">
    <property type="nucleotide sequence ID" value="NZ_SADD01000012.1"/>
</dbReference>
<proteinExistence type="predicted"/>
<dbReference type="Proteomes" id="UP000282926">
    <property type="component" value="Unassembled WGS sequence"/>
</dbReference>
<dbReference type="EMBL" id="SADD01000012">
    <property type="protein sequence ID" value="RVU42416.1"/>
    <property type="molecule type" value="Genomic_DNA"/>
</dbReference>
<gene>
    <name evidence="1" type="ORF">EA187_16185</name>
</gene>
<name>A0ABY0CQE2_9DELT</name>
<protein>
    <submittedName>
        <fullName evidence="1">Uncharacterized protein</fullName>
    </submittedName>
</protein>
<comment type="caution">
    <text evidence="1">The sequence shown here is derived from an EMBL/GenBank/DDBJ whole genome shotgun (WGS) entry which is preliminary data.</text>
</comment>
<evidence type="ECO:0000313" key="1">
    <source>
        <dbReference type="EMBL" id="RVU42416.1"/>
    </source>
</evidence>
<organism evidence="1 2">
    <name type="scientific">Lujinxingia sediminis</name>
    <dbReference type="NCBI Taxonomy" id="2480984"/>
    <lineage>
        <taxon>Bacteria</taxon>
        <taxon>Deltaproteobacteria</taxon>
        <taxon>Bradymonadales</taxon>
        <taxon>Lujinxingiaceae</taxon>
        <taxon>Lujinxingia</taxon>
    </lineage>
</organism>
<sequence length="313" mass="33032">MGESTPGMTGGMWGALILVMLLPHVVQAQPATRCEVVGEASGWIDLSCANAQVMVQSGPALSGSVARQFAYASDRIRAELGGGVSGEHVRAQIGGRAQDAIAFVVRADTTSLLGYPMIDPEGEVRHRGLSTLLETPTHGSVRASCVMPSSVFEASQCEAILNRLSVEGLDAAATGANDGLRVGGQPVALSPDCDVASHSRVVCDGGELTWSQGDTSTTASAQREAIEAMTRHNGKGGIHNPHTEHACTLLGQPTTCHAVGWNGVTQSTSYWLYSAHVERGERSVHLTCWFDAREVMPTPCRDFFGGVHRQAGR</sequence>
<evidence type="ECO:0000313" key="2">
    <source>
        <dbReference type="Proteomes" id="UP000282926"/>
    </source>
</evidence>
<accession>A0ABY0CQE2</accession>
<reference evidence="1 2" key="1">
    <citation type="submission" date="2019-01" db="EMBL/GenBank/DDBJ databases">
        <title>Lujinxingia litoralis gen. nov., sp. nov. and Lujinxingia sediminis gen. nov., sp. nov., new members in the order Bradymonadales, isolated from coastal sediment.</title>
        <authorList>
            <person name="Li C.-M."/>
        </authorList>
    </citation>
    <scope>NUCLEOTIDE SEQUENCE [LARGE SCALE GENOMIC DNA]</scope>
    <source>
        <strain evidence="1 2">SEH01</strain>
    </source>
</reference>
<keyword evidence="2" id="KW-1185">Reference proteome</keyword>